<proteinExistence type="predicted"/>
<dbReference type="Proteomes" id="UP000054350">
    <property type="component" value="Unassembled WGS sequence"/>
</dbReference>
<protein>
    <submittedName>
        <fullName evidence="1">Uncharacterized protein</fullName>
    </submittedName>
</protein>
<gene>
    <name evidence="1" type="ORF">AMAG_19675</name>
</gene>
<dbReference type="VEuPathDB" id="FungiDB:AMAG_19675"/>
<sequence>MILRNMSTRLPPHCRHLLLQGCSFPWENTALPPSLTTSRPLLRLCPACPTWNRSPFPISRARHRHSRRSSLPSRPRFKSCAWRTLSSMGSTWRRCCLKCAGRGSILRNWIYGMRR</sequence>
<reference evidence="2" key="2">
    <citation type="submission" date="2009-11" db="EMBL/GenBank/DDBJ databases">
        <title>The Genome Sequence of Allomyces macrogynus strain ATCC 38327.</title>
        <authorList>
            <consortium name="The Broad Institute Genome Sequencing Platform"/>
            <person name="Russ C."/>
            <person name="Cuomo C."/>
            <person name="Shea T."/>
            <person name="Young S.K."/>
            <person name="Zeng Q."/>
            <person name="Koehrsen M."/>
            <person name="Haas B."/>
            <person name="Borodovsky M."/>
            <person name="Guigo R."/>
            <person name="Alvarado L."/>
            <person name="Berlin A."/>
            <person name="Borenstein D."/>
            <person name="Chen Z."/>
            <person name="Engels R."/>
            <person name="Freedman E."/>
            <person name="Gellesch M."/>
            <person name="Goldberg J."/>
            <person name="Griggs A."/>
            <person name="Gujja S."/>
            <person name="Heiman D."/>
            <person name="Hepburn T."/>
            <person name="Howarth C."/>
            <person name="Jen D."/>
            <person name="Larson L."/>
            <person name="Lewis B."/>
            <person name="Mehta T."/>
            <person name="Park D."/>
            <person name="Pearson M."/>
            <person name="Roberts A."/>
            <person name="Saif S."/>
            <person name="Shenoy N."/>
            <person name="Sisk P."/>
            <person name="Stolte C."/>
            <person name="Sykes S."/>
            <person name="Walk T."/>
            <person name="White J."/>
            <person name="Yandava C."/>
            <person name="Burger G."/>
            <person name="Gray M.W."/>
            <person name="Holland P.W.H."/>
            <person name="King N."/>
            <person name="Lang F.B.F."/>
            <person name="Roger A.J."/>
            <person name="Ruiz-Trillo I."/>
            <person name="Lander E."/>
            <person name="Nusbaum C."/>
        </authorList>
    </citation>
    <scope>NUCLEOTIDE SEQUENCE [LARGE SCALE GENOMIC DNA]</scope>
    <source>
        <strain evidence="2">ATCC 38327</strain>
    </source>
</reference>
<name>A0A0L0SXH4_ALLM3</name>
<dbReference type="AlphaFoldDB" id="A0A0L0SXH4"/>
<organism evidence="1 2">
    <name type="scientific">Allomyces macrogynus (strain ATCC 38327)</name>
    <name type="common">Allomyces javanicus var. macrogynus</name>
    <dbReference type="NCBI Taxonomy" id="578462"/>
    <lineage>
        <taxon>Eukaryota</taxon>
        <taxon>Fungi</taxon>
        <taxon>Fungi incertae sedis</taxon>
        <taxon>Blastocladiomycota</taxon>
        <taxon>Blastocladiomycetes</taxon>
        <taxon>Blastocladiales</taxon>
        <taxon>Blastocladiaceae</taxon>
        <taxon>Allomyces</taxon>
    </lineage>
</organism>
<reference evidence="1 2" key="1">
    <citation type="submission" date="2009-11" db="EMBL/GenBank/DDBJ databases">
        <title>Annotation of Allomyces macrogynus ATCC 38327.</title>
        <authorList>
            <consortium name="The Broad Institute Genome Sequencing Platform"/>
            <person name="Russ C."/>
            <person name="Cuomo C."/>
            <person name="Burger G."/>
            <person name="Gray M.W."/>
            <person name="Holland P.W.H."/>
            <person name="King N."/>
            <person name="Lang F.B.F."/>
            <person name="Roger A.J."/>
            <person name="Ruiz-Trillo I."/>
            <person name="Young S.K."/>
            <person name="Zeng Q."/>
            <person name="Gargeya S."/>
            <person name="Fitzgerald M."/>
            <person name="Haas B."/>
            <person name="Abouelleil A."/>
            <person name="Alvarado L."/>
            <person name="Arachchi H.M."/>
            <person name="Berlin A."/>
            <person name="Chapman S.B."/>
            <person name="Gearin G."/>
            <person name="Goldberg J."/>
            <person name="Griggs A."/>
            <person name="Gujja S."/>
            <person name="Hansen M."/>
            <person name="Heiman D."/>
            <person name="Howarth C."/>
            <person name="Larimer J."/>
            <person name="Lui A."/>
            <person name="MacDonald P.J.P."/>
            <person name="McCowen C."/>
            <person name="Montmayeur A."/>
            <person name="Murphy C."/>
            <person name="Neiman D."/>
            <person name="Pearson M."/>
            <person name="Priest M."/>
            <person name="Roberts A."/>
            <person name="Saif S."/>
            <person name="Shea T."/>
            <person name="Sisk P."/>
            <person name="Stolte C."/>
            <person name="Sykes S."/>
            <person name="Wortman J."/>
            <person name="Nusbaum C."/>
            <person name="Birren B."/>
        </authorList>
    </citation>
    <scope>NUCLEOTIDE SEQUENCE [LARGE SCALE GENOMIC DNA]</scope>
    <source>
        <strain evidence="1 2">ATCC 38327</strain>
    </source>
</reference>
<keyword evidence="2" id="KW-1185">Reference proteome</keyword>
<accession>A0A0L0SXH4</accession>
<evidence type="ECO:0000313" key="2">
    <source>
        <dbReference type="Proteomes" id="UP000054350"/>
    </source>
</evidence>
<evidence type="ECO:0000313" key="1">
    <source>
        <dbReference type="EMBL" id="KNE67263.1"/>
    </source>
</evidence>
<dbReference type="EMBL" id="GG745352">
    <property type="protein sequence ID" value="KNE67263.1"/>
    <property type="molecule type" value="Genomic_DNA"/>
</dbReference>